<gene>
    <name evidence="1" type="ORF">G195_006896</name>
</gene>
<reference evidence="1" key="2">
    <citation type="submission" date="2020-02" db="EMBL/GenBank/DDBJ databases">
        <authorList>
            <person name="Studholme D.J."/>
        </authorList>
    </citation>
    <scope>NUCLEOTIDE SEQUENCE</scope>
    <source>
        <strain evidence="1">00238/432</strain>
    </source>
</reference>
<dbReference type="InterPro" id="IPR039556">
    <property type="entry name" value="ICL/PEPM"/>
</dbReference>
<dbReference type="PANTHER" id="PTHR42905">
    <property type="entry name" value="PHOSPHOENOLPYRUVATE CARBOXYLASE"/>
    <property type="match status" value="1"/>
</dbReference>
<protein>
    <submittedName>
        <fullName evidence="1">Uncharacterized protein</fullName>
    </submittedName>
</protein>
<accession>A0A8J4W580</accession>
<dbReference type="InterPro" id="IPR015813">
    <property type="entry name" value="Pyrv/PenolPyrv_kinase-like_dom"/>
</dbReference>
<dbReference type="AlphaFoldDB" id="A0A8J4W580"/>
<dbReference type="EMBL" id="AOFI03000192">
    <property type="protein sequence ID" value="KAF4319778.1"/>
    <property type="molecule type" value="Genomic_DNA"/>
</dbReference>
<organism evidence="1 2">
    <name type="scientific">Phytophthora kernoviae 00238/432</name>
    <dbReference type="NCBI Taxonomy" id="1284355"/>
    <lineage>
        <taxon>Eukaryota</taxon>
        <taxon>Sar</taxon>
        <taxon>Stramenopiles</taxon>
        <taxon>Oomycota</taxon>
        <taxon>Peronosporomycetes</taxon>
        <taxon>Peronosporales</taxon>
        <taxon>Peronosporaceae</taxon>
        <taxon>Phytophthora</taxon>
    </lineage>
</organism>
<name>A0A8J4W580_9STRA</name>
<dbReference type="Gene3D" id="3.20.20.60">
    <property type="entry name" value="Phosphoenolpyruvate-binding domains"/>
    <property type="match status" value="1"/>
</dbReference>
<dbReference type="CDD" id="cd00377">
    <property type="entry name" value="ICL_PEPM"/>
    <property type="match status" value="1"/>
</dbReference>
<evidence type="ECO:0000313" key="2">
    <source>
        <dbReference type="Proteomes" id="UP000702964"/>
    </source>
</evidence>
<dbReference type="Pfam" id="PF13714">
    <property type="entry name" value="PEP_mutase"/>
    <property type="match status" value="1"/>
</dbReference>
<dbReference type="InterPro" id="IPR040442">
    <property type="entry name" value="Pyrv_kinase-like_dom_sf"/>
</dbReference>
<dbReference type="Proteomes" id="UP000702964">
    <property type="component" value="Unassembled WGS sequence"/>
</dbReference>
<evidence type="ECO:0000313" key="1">
    <source>
        <dbReference type="EMBL" id="KAF4319778.1"/>
    </source>
</evidence>
<dbReference type="PANTHER" id="PTHR42905:SF2">
    <property type="entry name" value="PHOSPHOENOLPYRUVATE CARBOXYLASE FAMILY PROTEIN"/>
    <property type="match status" value="1"/>
</dbReference>
<dbReference type="InterPro" id="IPR023393">
    <property type="entry name" value="START-like_dom_sf"/>
</dbReference>
<dbReference type="Gene3D" id="3.30.530.20">
    <property type="match status" value="1"/>
</dbReference>
<comment type="caution">
    <text evidence="1">The sequence shown here is derived from an EMBL/GenBank/DDBJ whole genome shotgun (WGS) entry which is preliminary data.</text>
</comment>
<dbReference type="SUPFAM" id="SSF51621">
    <property type="entry name" value="Phosphoenolpyruvate/pyruvate domain"/>
    <property type="match status" value="1"/>
</dbReference>
<sequence>MPTLLQVGTIEGTLDDVMYGSVTFTAADTLIKAIYTSNEIVDADTLYEIQGPTNDEPFRFLGLKWAVKATSPAVKAFVWPRDLVYLEATGILDRQGGERVGYHLMHSLDLGKGFDSLEGKRIVRGRVSSCYLYRQTAPNTVEVYMKTNFEPNGPIQSKSDAAIPVASDRPTWDLDSDAEEEDDYDRSVVSSRALSLDPECAGTVDEALPEAVVHGKKPASSANDALAAPWKKQRTQRQEWIPRYELELGLRPGSTRTPDGRIADAMCKFCVAFGREDDEVSQQQSADLSSKPKRKKTAIAKVFTSFRRDNIMKHMREQHPQRWREFAALPLDISEHSEFFSQSKAIVPLVAMAPRSTQPQLVARLRELLTRDEIALMPCCFDGLTAKLIERAGFQVAFMTGFGVSAVHVRVQCGFKLLSFGEMVRSAATICESLRNVPCIGDGDTGYGNAMNVKRTVAAYAQAGMAGIMLEDQVAPKRCGHTAGKAVVSREEAFARVRAAVDARKEGGFDIVIMARTDSRGTHSLDEAIARCLGFKGLGADITFLEAPQSVEEMEKYCREVPGPKMANMVENGLTPVLLPEHLSKMGYSLAAYPITLLSAGIKAMEEALQLLKCQTATDASDGEAEGGRNATPSAALDNLLCDFGHVKDVVGFTEYYAEEARYKQ</sequence>
<proteinExistence type="predicted"/>
<reference evidence="1" key="1">
    <citation type="journal article" date="2015" name="Genom Data">
        <title>Draft genome sequences of Phytophthora kernoviae and Phytophthora ramorum lineage EU2 from Scotland.</title>
        <authorList>
            <person name="Sambles C."/>
            <person name="Schlenzig A."/>
            <person name="O'Neill P."/>
            <person name="Grant M."/>
            <person name="Studholme D.J."/>
        </authorList>
    </citation>
    <scope>NUCLEOTIDE SEQUENCE</scope>
    <source>
        <strain evidence="1">00238/432</strain>
    </source>
</reference>
<dbReference type="GO" id="GO:0003824">
    <property type="term" value="F:catalytic activity"/>
    <property type="evidence" value="ECO:0007669"/>
    <property type="project" value="InterPro"/>
</dbReference>